<name>A0A2T2NKY8_CORCC</name>
<dbReference type="OrthoDB" id="5565730at2759"/>
<keyword evidence="4" id="KW-1185">Reference proteome</keyword>
<feature type="transmembrane region" description="Helical" evidence="2">
    <location>
        <begin position="20"/>
        <end position="41"/>
    </location>
</feature>
<dbReference type="Proteomes" id="UP000240883">
    <property type="component" value="Unassembled WGS sequence"/>
</dbReference>
<evidence type="ECO:0000313" key="3">
    <source>
        <dbReference type="EMBL" id="PSN66101.1"/>
    </source>
</evidence>
<reference evidence="3 4" key="1">
    <citation type="journal article" date="2018" name="Front. Microbiol.">
        <title>Genome-Wide Analysis of Corynespora cassiicola Leaf Fall Disease Putative Effectors.</title>
        <authorList>
            <person name="Lopez D."/>
            <person name="Ribeiro S."/>
            <person name="Label P."/>
            <person name="Fumanal B."/>
            <person name="Venisse J.S."/>
            <person name="Kohler A."/>
            <person name="de Oliveira R.R."/>
            <person name="Labutti K."/>
            <person name="Lipzen A."/>
            <person name="Lail K."/>
            <person name="Bauer D."/>
            <person name="Ohm R.A."/>
            <person name="Barry K.W."/>
            <person name="Spatafora J."/>
            <person name="Grigoriev I.V."/>
            <person name="Martin F.M."/>
            <person name="Pujade-Renaud V."/>
        </authorList>
    </citation>
    <scope>NUCLEOTIDE SEQUENCE [LARGE SCALE GENOMIC DNA]</scope>
    <source>
        <strain evidence="3 4">Philippines</strain>
    </source>
</reference>
<gene>
    <name evidence="3" type="ORF">BS50DRAFT_574561</name>
</gene>
<feature type="region of interest" description="Disordered" evidence="1">
    <location>
        <begin position="222"/>
        <end position="241"/>
    </location>
</feature>
<proteinExistence type="predicted"/>
<sequence length="241" mass="27200">MTAKPEPDQVLHPLHVVRQAAFIGGAAAIPGTITGAFFGTLRSNTPILFSIVSGAQWFGIGSTFYTIRTSILHSPGLQNWYNRTRGVPLVPRTDFDPLPSERTRASTIAGALTGATLGLIFRGPRNVIPGTLMFTIFGFAGQKTYDYFDEDHTERVKREKALRDNGQDKPKENFMQRIGKSKWSPFSVLSDEEYVKMMNEKILHFEVEIALIDERIEGLKKKQREMEEKRLHEEKTGQEKS</sequence>
<keyword evidence="2" id="KW-0812">Transmembrane</keyword>
<dbReference type="AlphaFoldDB" id="A0A2T2NKY8"/>
<dbReference type="PANTHER" id="PTHR41390:SF1">
    <property type="entry name" value="NADH-UBIQUINONE OXIDOREDUCTASE 213 KDA SUBUNIT"/>
    <property type="match status" value="1"/>
</dbReference>
<evidence type="ECO:0000313" key="4">
    <source>
        <dbReference type="Proteomes" id="UP000240883"/>
    </source>
</evidence>
<keyword evidence="2" id="KW-1133">Transmembrane helix</keyword>
<dbReference type="EMBL" id="KZ678136">
    <property type="protein sequence ID" value="PSN66101.1"/>
    <property type="molecule type" value="Genomic_DNA"/>
</dbReference>
<accession>A0A2T2NKY8</accession>
<dbReference type="PANTHER" id="PTHR41390">
    <property type="entry name" value="CHROMOSOME 7, WHOLE GENOME SHOTGUN SEQUENCE"/>
    <property type="match status" value="1"/>
</dbReference>
<protein>
    <submittedName>
        <fullName evidence="3">Uncharacterized protein</fullName>
    </submittedName>
</protein>
<dbReference type="STRING" id="1448308.A0A2T2NKY8"/>
<keyword evidence="2" id="KW-0472">Membrane</keyword>
<organism evidence="3 4">
    <name type="scientific">Corynespora cassiicola Philippines</name>
    <dbReference type="NCBI Taxonomy" id="1448308"/>
    <lineage>
        <taxon>Eukaryota</taxon>
        <taxon>Fungi</taxon>
        <taxon>Dikarya</taxon>
        <taxon>Ascomycota</taxon>
        <taxon>Pezizomycotina</taxon>
        <taxon>Dothideomycetes</taxon>
        <taxon>Pleosporomycetidae</taxon>
        <taxon>Pleosporales</taxon>
        <taxon>Corynesporascaceae</taxon>
        <taxon>Corynespora</taxon>
    </lineage>
</organism>
<evidence type="ECO:0000256" key="1">
    <source>
        <dbReference type="SAM" id="MobiDB-lite"/>
    </source>
</evidence>
<feature type="transmembrane region" description="Helical" evidence="2">
    <location>
        <begin position="47"/>
        <end position="67"/>
    </location>
</feature>
<evidence type="ECO:0000256" key="2">
    <source>
        <dbReference type="SAM" id="Phobius"/>
    </source>
</evidence>